<dbReference type="Proteomes" id="UP000238350">
    <property type="component" value="Unassembled WGS sequence"/>
</dbReference>
<reference evidence="2 3" key="1">
    <citation type="submission" date="2017-04" db="EMBL/GenBank/DDBJ databases">
        <title>Genome sequencing of [Candida] sorbophila.</title>
        <authorList>
            <person name="Ahn J.O."/>
        </authorList>
    </citation>
    <scope>NUCLEOTIDE SEQUENCE [LARGE SCALE GENOMIC DNA]</scope>
    <source>
        <strain evidence="2 3">DS02</strain>
    </source>
</reference>
<dbReference type="SUPFAM" id="SSF52821">
    <property type="entry name" value="Rhodanese/Cell cycle control phosphatase"/>
    <property type="match status" value="1"/>
</dbReference>
<dbReference type="PROSITE" id="PS50206">
    <property type="entry name" value="RHODANESE_3"/>
    <property type="match status" value="1"/>
</dbReference>
<sequence>MLSRTGNAVARVAPLALSRSFATRNVFNSLYVAKPVAQTVAGKLLRDHPVVARRQYTRRSIDEPAKVVEFDDVNKALTKKDDNLVLVDVREPDEFAQGHIPTAVNIPFRSSPGALGLDAAEFEDAFGFKKPATDKTLLFYCQGGVRCEGAEQLAATYGYQHRLNYSGSYQDWVDHKGEVEVPKAASEESSKAKASA</sequence>
<keyword evidence="3" id="KW-1185">Reference proteome</keyword>
<dbReference type="InterPro" id="IPR001763">
    <property type="entry name" value="Rhodanese-like_dom"/>
</dbReference>
<dbReference type="CDD" id="cd01519">
    <property type="entry name" value="RHOD_HSP67B2"/>
    <property type="match status" value="1"/>
</dbReference>
<accession>A0A2T0FIR1</accession>
<evidence type="ECO:0000259" key="1">
    <source>
        <dbReference type="PROSITE" id="PS50206"/>
    </source>
</evidence>
<gene>
    <name evidence="2" type="ORF">B9G98_02512</name>
</gene>
<keyword evidence="2" id="KW-0808">Transferase</keyword>
<protein>
    <submittedName>
        <fullName evidence="2">Thiosulfate sulfurtransferase RDL1, mitochondrial</fullName>
    </submittedName>
</protein>
<dbReference type="Pfam" id="PF00581">
    <property type="entry name" value="Rhodanese"/>
    <property type="match status" value="1"/>
</dbReference>
<dbReference type="InterPro" id="IPR036873">
    <property type="entry name" value="Rhodanese-like_dom_sf"/>
</dbReference>
<dbReference type="GO" id="GO:0004792">
    <property type="term" value="F:thiosulfate-cyanide sulfurtransferase activity"/>
    <property type="evidence" value="ECO:0007669"/>
    <property type="project" value="TreeGrafter"/>
</dbReference>
<dbReference type="GO" id="GO:0005739">
    <property type="term" value="C:mitochondrion"/>
    <property type="evidence" value="ECO:0007669"/>
    <property type="project" value="TreeGrafter"/>
</dbReference>
<evidence type="ECO:0000313" key="2">
    <source>
        <dbReference type="EMBL" id="PRT54892.1"/>
    </source>
</evidence>
<evidence type="ECO:0000313" key="3">
    <source>
        <dbReference type="Proteomes" id="UP000238350"/>
    </source>
</evidence>
<feature type="domain" description="Rhodanese" evidence="1">
    <location>
        <begin position="80"/>
        <end position="181"/>
    </location>
</feature>
<dbReference type="STRING" id="45607.A0A2T0FIR1"/>
<dbReference type="OrthoDB" id="566238at2759"/>
<dbReference type="AlphaFoldDB" id="A0A2T0FIR1"/>
<dbReference type="GeneID" id="36516260"/>
<dbReference type="EMBL" id="NDIQ01000021">
    <property type="protein sequence ID" value="PRT54892.1"/>
    <property type="molecule type" value="Genomic_DNA"/>
</dbReference>
<dbReference type="RefSeq" id="XP_024664837.1">
    <property type="nucleotide sequence ID" value="XM_024809069.1"/>
</dbReference>
<dbReference type="PANTHER" id="PTHR44086:SF10">
    <property type="entry name" value="THIOSULFATE SULFURTRANSFERASE_RHODANESE-LIKE DOMAIN-CONTAINING PROTEIN 3"/>
    <property type="match status" value="1"/>
</dbReference>
<dbReference type="PANTHER" id="PTHR44086">
    <property type="entry name" value="THIOSULFATE SULFURTRANSFERASE RDL2, MITOCHONDRIAL-RELATED"/>
    <property type="match status" value="1"/>
</dbReference>
<comment type="caution">
    <text evidence="2">The sequence shown here is derived from an EMBL/GenBank/DDBJ whole genome shotgun (WGS) entry which is preliminary data.</text>
</comment>
<dbReference type="SMART" id="SM00450">
    <property type="entry name" value="RHOD"/>
    <property type="match status" value="1"/>
</dbReference>
<name>A0A2T0FIR1_9ASCO</name>
<proteinExistence type="predicted"/>
<organism evidence="2 3">
    <name type="scientific">Wickerhamiella sorbophila</name>
    <dbReference type="NCBI Taxonomy" id="45607"/>
    <lineage>
        <taxon>Eukaryota</taxon>
        <taxon>Fungi</taxon>
        <taxon>Dikarya</taxon>
        <taxon>Ascomycota</taxon>
        <taxon>Saccharomycotina</taxon>
        <taxon>Dipodascomycetes</taxon>
        <taxon>Dipodascales</taxon>
        <taxon>Trichomonascaceae</taxon>
        <taxon>Wickerhamiella</taxon>
    </lineage>
</organism>
<dbReference type="Gene3D" id="3.40.250.10">
    <property type="entry name" value="Rhodanese-like domain"/>
    <property type="match status" value="1"/>
</dbReference>